<dbReference type="Pfam" id="PF03321">
    <property type="entry name" value="GH3"/>
    <property type="match status" value="1"/>
</dbReference>
<dbReference type="EnsemblPlants" id="Solyc10g050710.1.1">
    <property type="protein sequence ID" value="Solyc10g050710.1.1"/>
    <property type="gene ID" value="Solyc10g050710.1"/>
</dbReference>
<organism evidence="1">
    <name type="scientific">Solanum lycopersicum</name>
    <name type="common">Tomato</name>
    <name type="synonym">Lycopersicon esculentum</name>
    <dbReference type="NCBI Taxonomy" id="4081"/>
    <lineage>
        <taxon>Eukaryota</taxon>
        <taxon>Viridiplantae</taxon>
        <taxon>Streptophyta</taxon>
        <taxon>Embryophyta</taxon>
        <taxon>Tracheophyta</taxon>
        <taxon>Spermatophyta</taxon>
        <taxon>Magnoliopsida</taxon>
        <taxon>eudicotyledons</taxon>
        <taxon>Gunneridae</taxon>
        <taxon>Pentapetalae</taxon>
        <taxon>asterids</taxon>
        <taxon>lamiids</taxon>
        <taxon>Solanales</taxon>
        <taxon>Solanaceae</taxon>
        <taxon>Solanoideae</taxon>
        <taxon>Solaneae</taxon>
        <taxon>Solanum</taxon>
        <taxon>Solanum subgen. Lycopersicon</taxon>
    </lineage>
</organism>
<evidence type="ECO:0000313" key="2">
    <source>
        <dbReference type="Proteomes" id="UP000004994"/>
    </source>
</evidence>
<dbReference type="Gramene" id="Solyc10g050710.1.1">
    <property type="protein sequence ID" value="Solyc10g050710.1.1"/>
    <property type="gene ID" value="Solyc10g050710.1"/>
</dbReference>
<name>K4D0M6_SOLLC</name>
<dbReference type="HOGENOM" id="CLU_1328369_0_0_1"/>
<dbReference type="STRING" id="4081.K4D0M6"/>
<dbReference type="PhylomeDB" id="K4D0M6"/>
<dbReference type="PaxDb" id="4081-Solyc10g050710.1.1"/>
<dbReference type="AlphaFoldDB" id="K4D0M6"/>
<dbReference type="eggNOG" id="ENOG502QR80">
    <property type="taxonomic scope" value="Eukaryota"/>
</dbReference>
<reference evidence="1" key="2">
    <citation type="submission" date="2015-06" db="UniProtKB">
        <authorList>
            <consortium name="EnsemblPlants"/>
        </authorList>
    </citation>
    <scope>IDENTIFICATION</scope>
    <source>
        <strain evidence="1">cv. Heinz 1706</strain>
    </source>
</reference>
<dbReference type="InterPro" id="IPR004993">
    <property type="entry name" value="GH3"/>
</dbReference>
<dbReference type="InParanoid" id="K4D0M6"/>
<proteinExistence type="predicted"/>
<dbReference type="PANTHER" id="PTHR31901">
    <property type="entry name" value="GH3 DOMAIN-CONTAINING PROTEIN"/>
    <property type="match status" value="1"/>
</dbReference>
<protein>
    <submittedName>
        <fullName evidence="1">Uncharacterized protein</fullName>
    </submittedName>
</protein>
<dbReference type="PANTHER" id="PTHR31901:SF58">
    <property type="entry name" value="INDOLE-3-ACETIC ACID-AMIDO SYNTHETASE GH3.1-RELATED"/>
    <property type="match status" value="1"/>
</dbReference>
<reference evidence="1" key="1">
    <citation type="journal article" date="2012" name="Nature">
        <title>The tomato genome sequence provides insights into fleshy fruit evolution.</title>
        <authorList>
            <consortium name="Tomato Genome Consortium"/>
        </authorList>
    </citation>
    <scope>NUCLEOTIDE SEQUENCE [LARGE SCALE GENOMIC DNA]</scope>
    <source>
        <strain evidence="1">cv. Heinz 1706</strain>
    </source>
</reference>
<accession>K4D0M6</accession>
<evidence type="ECO:0000313" key="1">
    <source>
        <dbReference type="EnsemblPlants" id="Solyc10g050710.1.1"/>
    </source>
</evidence>
<dbReference type="Proteomes" id="UP000004994">
    <property type="component" value="Chromosome 10"/>
</dbReference>
<sequence>MRPYDPYMYTIPTESVLCVWLLPEYVHKCFVYFELFIRNNSIRKFISKILKPNHELSEFIIKEWENQNWDEIITRIWPYTKYLDVVVTGDNECYFGLNLNPICIPSELCYTIIPNMCYFEFLPQDSAPRLVDLANMEVGKNMLDIDPEKTDEAELQNSVDRATANLHLYNISVVEYNSYVDTKTILGPNHANPRSFEPTLFGYGRFF</sequence>
<keyword evidence="2" id="KW-1185">Reference proteome</keyword>